<accession>A0A5C6E7V7</accession>
<name>A0A5C6E7V7_9BACT</name>
<evidence type="ECO:0000259" key="1">
    <source>
        <dbReference type="Pfam" id="PF24738"/>
    </source>
</evidence>
<dbReference type="InterPro" id="IPR056106">
    <property type="entry name" value="DUF7689"/>
</dbReference>
<dbReference type="RefSeq" id="WP_146599751.1">
    <property type="nucleotide sequence ID" value="NZ_SJPY01000003.1"/>
</dbReference>
<dbReference type="Pfam" id="PF24738">
    <property type="entry name" value="DUF7689"/>
    <property type="match status" value="1"/>
</dbReference>
<reference evidence="2 3" key="1">
    <citation type="submission" date="2019-02" db="EMBL/GenBank/DDBJ databases">
        <title>Deep-cultivation of Planctomycetes and their phenomic and genomic characterization uncovers novel biology.</title>
        <authorList>
            <person name="Wiegand S."/>
            <person name="Jogler M."/>
            <person name="Boedeker C."/>
            <person name="Pinto D."/>
            <person name="Vollmers J."/>
            <person name="Rivas-Marin E."/>
            <person name="Kohn T."/>
            <person name="Peeters S.H."/>
            <person name="Heuer A."/>
            <person name="Rast P."/>
            <person name="Oberbeckmann S."/>
            <person name="Bunk B."/>
            <person name="Jeske O."/>
            <person name="Meyerdierks A."/>
            <person name="Storesund J.E."/>
            <person name="Kallscheuer N."/>
            <person name="Luecker S."/>
            <person name="Lage O.M."/>
            <person name="Pohl T."/>
            <person name="Merkel B.J."/>
            <person name="Hornburger P."/>
            <person name="Mueller R.-W."/>
            <person name="Bruemmer F."/>
            <person name="Labrenz M."/>
            <person name="Spormann A.M."/>
            <person name="Op Den Camp H."/>
            <person name="Overmann J."/>
            <person name="Amann R."/>
            <person name="Jetten M.S.M."/>
            <person name="Mascher T."/>
            <person name="Medema M.H."/>
            <person name="Devos D.P."/>
            <person name="Kaster A.-K."/>
            <person name="Ovreas L."/>
            <person name="Rohde M."/>
            <person name="Galperin M.Y."/>
            <person name="Jogler C."/>
        </authorList>
    </citation>
    <scope>NUCLEOTIDE SEQUENCE [LARGE SCALE GENOMIC DNA]</scope>
    <source>
        <strain evidence="2 3">Q31b</strain>
    </source>
</reference>
<gene>
    <name evidence="2" type="ORF">Q31b_23370</name>
</gene>
<dbReference type="AlphaFoldDB" id="A0A5C6E7V7"/>
<protein>
    <recommendedName>
        <fullName evidence="1">DUF7689 domain-containing protein</fullName>
    </recommendedName>
</protein>
<keyword evidence="3" id="KW-1185">Reference proteome</keyword>
<comment type="caution">
    <text evidence="2">The sequence shown here is derived from an EMBL/GenBank/DDBJ whole genome shotgun (WGS) entry which is preliminary data.</text>
</comment>
<dbReference type="Proteomes" id="UP000315471">
    <property type="component" value="Unassembled WGS sequence"/>
</dbReference>
<organism evidence="2 3">
    <name type="scientific">Novipirellula aureliae</name>
    <dbReference type="NCBI Taxonomy" id="2527966"/>
    <lineage>
        <taxon>Bacteria</taxon>
        <taxon>Pseudomonadati</taxon>
        <taxon>Planctomycetota</taxon>
        <taxon>Planctomycetia</taxon>
        <taxon>Pirellulales</taxon>
        <taxon>Pirellulaceae</taxon>
        <taxon>Novipirellula</taxon>
    </lineage>
</organism>
<evidence type="ECO:0000313" key="2">
    <source>
        <dbReference type="EMBL" id="TWU43299.1"/>
    </source>
</evidence>
<dbReference type="EMBL" id="SJPY01000003">
    <property type="protein sequence ID" value="TWU43299.1"/>
    <property type="molecule type" value="Genomic_DNA"/>
</dbReference>
<evidence type="ECO:0000313" key="3">
    <source>
        <dbReference type="Proteomes" id="UP000315471"/>
    </source>
</evidence>
<feature type="domain" description="DUF7689" evidence="1">
    <location>
        <begin position="16"/>
        <end position="47"/>
    </location>
</feature>
<sequence>MKLIDLFPNLTDDNHEITSPKTIKYNCIAWAARNTERWWQPGVHWPIDSVREDVGIGMVAHNPTKFTQTTTFPAIGPRLGQTPLKSVNARSFSMWYH</sequence>
<proteinExistence type="predicted"/>
<dbReference type="OrthoDB" id="283499at2"/>